<dbReference type="GO" id="GO:0005576">
    <property type="term" value="C:extracellular region"/>
    <property type="evidence" value="ECO:0007669"/>
    <property type="project" value="TreeGrafter"/>
</dbReference>
<accession>A0A4C1TLU7</accession>
<evidence type="ECO:0000256" key="1">
    <source>
        <dbReference type="ARBA" id="ARBA00022690"/>
    </source>
</evidence>
<feature type="domain" description="Kazal-like" evidence="4">
    <location>
        <begin position="37"/>
        <end position="91"/>
    </location>
</feature>
<dbReference type="OrthoDB" id="192611at2759"/>
<dbReference type="Proteomes" id="UP000299102">
    <property type="component" value="Unassembled WGS sequence"/>
</dbReference>
<dbReference type="InterPro" id="IPR050653">
    <property type="entry name" value="Prot_Inhib_GrowthFact_Antg"/>
</dbReference>
<dbReference type="STRING" id="151549.A0A4C1TLU7"/>
<evidence type="ECO:0000259" key="4">
    <source>
        <dbReference type="PROSITE" id="PS51465"/>
    </source>
</evidence>
<keyword evidence="3" id="KW-1015">Disulfide bond</keyword>
<evidence type="ECO:0000256" key="3">
    <source>
        <dbReference type="ARBA" id="ARBA00023157"/>
    </source>
</evidence>
<dbReference type="Gene3D" id="3.30.60.30">
    <property type="match status" value="1"/>
</dbReference>
<comment type="caution">
    <text evidence="5">The sequence shown here is derived from an EMBL/GenBank/DDBJ whole genome shotgun (WGS) entry which is preliminary data.</text>
</comment>
<evidence type="ECO:0000313" key="6">
    <source>
        <dbReference type="Proteomes" id="UP000299102"/>
    </source>
</evidence>
<dbReference type="InterPro" id="IPR002350">
    <property type="entry name" value="Kazal_dom"/>
</dbReference>
<dbReference type="SUPFAM" id="SSF100895">
    <property type="entry name" value="Kazal-type serine protease inhibitors"/>
    <property type="match status" value="1"/>
</dbReference>
<dbReference type="SMART" id="SM00280">
    <property type="entry name" value="KAZAL"/>
    <property type="match status" value="1"/>
</dbReference>
<dbReference type="AlphaFoldDB" id="A0A4C1TLU7"/>
<gene>
    <name evidence="5" type="primary">FSTL4</name>
    <name evidence="5" type="ORF">EVAR_9275_1</name>
</gene>
<keyword evidence="6" id="KW-1185">Reference proteome</keyword>
<proteinExistence type="predicted"/>
<dbReference type="EMBL" id="BGZK01000072">
    <property type="protein sequence ID" value="GBP15493.1"/>
    <property type="molecule type" value="Genomic_DNA"/>
</dbReference>
<sequence length="145" mass="16363">MKQDRRQKAGTGEKTTATEKACEKTFCRWGAECVSLGGGRAHCACPARCPATAAPVCSTGGRTHRNHCYLRKEACERRLNLRVKHEGECGLDLKLPSRLRSSAGWGRLTNIVINTITTVRDRCLNVFLEVRNFWYNLGQTWYFLV</sequence>
<protein>
    <submittedName>
        <fullName evidence="5">Follistatin-related protein 4</fullName>
    </submittedName>
</protein>
<dbReference type="Pfam" id="PF07648">
    <property type="entry name" value="Kazal_2"/>
    <property type="match status" value="1"/>
</dbReference>
<evidence type="ECO:0000313" key="5">
    <source>
        <dbReference type="EMBL" id="GBP15493.1"/>
    </source>
</evidence>
<dbReference type="InterPro" id="IPR036058">
    <property type="entry name" value="Kazal_dom_sf"/>
</dbReference>
<keyword evidence="2" id="KW-0722">Serine protease inhibitor</keyword>
<reference evidence="5 6" key="1">
    <citation type="journal article" date="2019" name="Commun. Biol.">
        <title>The bagworm genome reveals a unique fibroin gene that provides high tensile strength.</title>
        <authorList>
            <person name="Kono N."/>
            <person name="Nakamura H."/>
            <person name="Ohtoshi R."/>
            <person name="Tomita M."/>
            <person name="Numata K."/>
            <person name="Arakawa K."/>
        </authorList>
    </citation>
    <scope>NUCLEOTIDE SEQUENCE [LARGE SCALE GENOMIC DNA]</scope>
</reference>
<evidence type="ECO:0000256" key="2">
    <source>
        <dbReference type="ARBA" id="ARBA00022900"/>
    </source>
</evidence>
<dbReference type="PANTHER" id="PTHR10913">
    <property type="entry name" value="FOLLISTATIN-RELATED"/>
    <property type="match status" value="1"/>
</dbReference>
<dbReference type="CDD" id="cd00104">
    <property type="entry name" value="KAZAL_FS"/>
    <property type="match status" value="1"/>
</dbReference>
<organism evidence="5 6">
    <name type="scientific">Eumeta variegata</name>
    <name type="common">Bagworm moth</name>
    <name type="synonym">Eumeta japonica</name>
    <dbReference type="NCBI Taxonomy" id="151549"/>
    <lineage>
        <taxon>Eukaryota</taxon>
        <taxon>Metazoa</taxon>
        <taxon>Ecdysozoa</taxon>
        <taxon>Arthropoda</taxon>
        <taxon>Hexapoda</taxon>
        <taxon>Insecta</taxon>
        <taxon>Pterygota</taxon>
        <taxon>Neoptera</taxon>
        <taxon>Endopterygota</taxon>
        <taxon>Lepidoptera</taxon>
        <taxon>Glossata</taxon>
        <taxon>Ditrysia</taxon>
        <taxon>Tineoidea</taxon>
        <taxon>Psychidae</taxon>
        <taxon>Oiketicinae</taxon>
        <taxon>Eumeta</taxon>
    </lineage>
</organism>
<keyword evidence="1" id="KW-0646">Protease inhibitor</keyword>
<dbReference type="PROSITE" id="PS51465">
    <property type="entry name" value="KAZAL_2"/>
    <property type="match status" value="1"/>
</dbReference>
<dbReference type="GO" id="GO:0030154">
    <property type="term" value="P:cell differentiation"/>
    <property type="evidence" value="ECO:0007669"/>
    <property type="project" value="TreeGrafter"/>
</dbReference>
<dbReference type="FunFam" id="3.30.60.30:FF:000024">
    <property type="entry name" value="Transmembrane agrin"/>
    <property type="match status" value="1"/>
</dbReference>
<name>A0A4C1TLU7_EUMVA</name>
<dbReference type="PANTHER" id="PTHR10913:SF45">
    <property type="entry name" value="FOLLISTATIN, ISOFORM A-RELATED"/>
    <property type="match status" value="1"/>
</dbReference>